<evidence type="ECO:0000313" key="2">
    <source>
        <dbReference type="EMBL" id="WWF04099.1"/>
    </source>
</evidence>
<gene>
    <name evidence="2" type="ORF">N5P18_10345</name>
</gene>
<protein>
    <submittedName>
        <fullName evidence="2">SDR family oxidoreductase</fullName>
    </submittedName>
</protein>
<dbReference type="Gene3D" id="3.40.50.720">
    <property type="entry name" value="NAD(P)-binding Rossmann-like Domain"/>
    <property type="match status" value="1"/>
</dbReference>
<name>A0ABZ2FCK1_9MICO</name>
<dbReference type="InterPro" id="IPR050259">
    <property type="entry name" value="SDR"/>
</dbReference>
<dbReference type="SUPFAM" id="SSF51735">
    <property type="entry name" value="NAD(P)-binding Rossmann-fold domains"/>
    <property type="match status" value="1"/>
</dbReference>
<dbReference type="PROSITE" id="PS00061">
    <property type="entry name" value="ADH_SHORT"/>
    <property type="match status" value="1"/>
</dbReference>
<dbReference type="InterPro" id="IPR020904">
    <property type="entry name" value="Sc_DH/Rdtase_CS"/>
</dbReference>
<keyword evidence="3" id="KW-1185">Reference proteome</keyword>
<evidence type="ECO:0000313" key="3">
    <source>
        <dbReference type="Proteomes" id="UP001381003"/>
    </source>
</evidence>
<dbReference type="PRINTS" id="PR00081">
    <property type="entry name" value="GDHRDH"/>
</dbReference>
<dbReference type="InterPro" id="IPR002347">
    <property type="entry name" value="SDR_fam"/>
</dbReference>
<dbReference type="Proteomes" id="UP001381003">
    <property type="component" value="Chromosome"/>
</dbReference>
<sequence>MTSPSSRVALVTGARRGIGAATVAALADAGLRVVAAVRAPTEVPGAELTVVGDLTRPEDVQRMLSEVRDHVGEIEVLVNNAGGFLRAGTTLDTPVEEWEEQLALNLTAPFLLTQAVLPGMLARRWGRIVTIGSVVAHAPALGNAAAYVAAKAGVVGWTRQLALETAGTGVTANIVNPGTTGTEHLDDYLRASDQAAIDLASGIPMGRLGRPAEVAAAVRYLVGDDAGFTTGISINVNGGVAMT</sequence>
<dbReference type="Pfam" id="PF13561">
    <property type="entry name" value="adh_short_C2"/>
    <property type="match status" value="1"/>
</dbReference>
<dbReference type="EMBL" id="CP104874">
    <property type="protein sequence ID" value="WWF04099.1"/>
    <property type="molecule type" value="Genomic_DNA"/>
</dbReference>
<accession>A0ABZ2FCK1</accession>
<dbReference type="RefSeq" id="WP_338537606.1">
    <property type="nucleotide sequence ID" value="NZ_CP104874.1"/>
</dbReference>
<organism evidence="2 3">
    <name type="scientific">Janibacter terrae</name>
    <dbReference type="NCBI Taxonomy" id="103817"/>
    <lineage>
        <taxon>Bacteria</taxon>
        <taxon>Bacillati</taxon>
        <taxon>Actinomycetota</taxon>
        <taxon>Actinomycetes</taxon>
        <taxon>Micrococcales</taxon>
        <taxon>Intrasporangiaceae</taxon>
        <taxon>Janibacter</taxon>
    </lineage>
</organism>
<dbReference type="PRINTS" id="PR00080">
    <property type="entry name" value="SDRFAMILY"/>
</dbReference>
<reference evidence="2 3" key="1">
    <citation type="submission" date="2022-09" db="EMBL/GenBank/DDBJ databases">
        <title>Complete genome sequence of Janibacter terrae strain COS04-44, PCL-degrading bacteria isolated from oil spilled coast.</title>
        <authorList>
            <person name="Park H."/>
            <person name="Kim J.Y."/>
            <person name="An S.H."/>
            <person name="Lee C.M."/>
            <person name="Weon H.-Y."/>
        </authorList>
    </citation>
    <scope>NUCLEOTIDE SEQUENCE [LARGE SCALE GENOMIC DNA]</scope>
    <source>
        <strain evidence="2 3">COS04-44</strain>
    </source>
</reference>
<comment type="similarity">
    <text evidence="1">Belongs to the short-chain dehydrogenases/reductases (SDR) family.</text>
</comment>
<dbReference type="InterPro" id="IPR036291">
    <property type="entry name" value="NAD(P)-bd_dom_sf"/>
</dbReference>
<proteinExistence type="inferred from homology"/>
<evidence type="ECO:0000256" key="1">
    <source>
        <dbReference type="ARBA" id="ARBA00006484"/>
    </source>
</evidence>
<dbReference type="PANTHER" id="PTHR42879">
    <property type="entry name" value="3-OXOACYL-(ACYL-CARRIER-PROTEIN) REDUCTASE"/>
    <property type="match status" value="1"/>
</dbReference>